<reference evidence="2" key="1">
    <citation type="submission" date="2019-03" db="EMBL/GenBank/DDBJ databases">
        <title>Long read genome sequence of the mycoparasitic Pythium oligandrum ATCC 38472 isolated from sugarbeet rhizosphere.</title>
        <authorList>
            <person name="Gaulin E."/>
        </authorList>
    </citation>
    <scope>NUCLEOTIDE SEQUENCE</scope>
    <source>
        <strain evidence="2">ATCC 38472_TT</strain>
    </source>
</reference>
<accession>A0A8K1CA57</accession>
<sequence length="810" mass="91015">MMTKQMAKHAETQVRASVLSYKPSLSHAVYDTIFSYWRLPVRQKAAIQEKLPRIQVDQVPDVVVSVDWARFLEGLEAVTGEGVSPVQVTWAWALCAEKVFDGCVVPVIHKPSQSLWTDHVLTHATKLWDLLDLLQQERGEYYMSFLILITILERALYDLYHQYAKPSTTPDGKTPRKKNKKKNMILRDLLHSDTLNSVLPEGLMALLRILFLPSGLNIRNLVWHGFMIPAEFPRCFGCLTAILLLELPRYFKAPASSKSSESEPMFRLRWFDERFILPSQLTKRPELTSWVHKHSAAIALSGFVPKGRANLVQKALDALSQDSDEYWFLFAILPVLEHALRVEFVRANNENFEISTEYAVAQIDAYYSTLDGFGQRDKHQVLLHPEVLLDTKPDGEAPSSSTVLNSVYEMLSPAALAVFLDLFMMASGPNVRAKLCHGEADLADLLAVRGDDAKPFSIVTQMLLLAMASVCKLNDSSVSCGTKRPLEGQNESLLSTFETMVTSSFHPFNQLQRLLTTCKQQRTTFATFREQWMDFRVSLIENTADSSAEPMAVVEILRSDEMFGGGQKLTILEKVQRLAEFQVLYSELAALSAAHVKQSKTSFSTQLIGLQEQVARIQTTLADHFQVIHHAVVVSTPSSEAEAISDPDLQRYLLALTDADGLSVSSCMIEILGSIIRSLDTFQARFLALVALIREGKARTNHRRSLLNQVFFLPVFQAIQEVCLGLTEHQIIHLTEVARRKATLRVDTRPLCPLARQFEQLQKKLLQFVTAFEGCTGSSEASQKSGEKALQLASQFFQSKAIRNVLTHTK</sequence>
<dbReference type="InterPro" id="IPR025209">
    <property type="entry name" value="DUF4209"/>
</dbReference>
<proteinExistence type="predicted"/>
<comment type="caution">
    <text evidence="2">The sequence shown here is derived from an EMBL/GenBank/DDBJ whole genome shotgun (WGS) entry which is preliminary data.</text>
</comment>
<organism evidence="2 3">
    <name type="scientific">Pythium oligandrum</name>
    <name type="common">Mycoparasitic fungus</name>
    <dbReference type="NCBI Taxonomy" id="41045"/>
    <lineage>
        <taxon>Eukaryota</taxon>
        <taxon>Sar</taxon>
        <taxon>Stramenopiles</taxon>
        <taxon>Oomycota</taxon>
        <taxon>Peronosporomycetes</taxon>
        <taxon>Pythiales</taxon>
        <taxon>Pythiaceae</taxon>
        <taxon>Pythium</taxon>
    </lineage>
</organism>
<dbReference type="Proteomes" id="UP000794436">
    <property type="component" value="Unassembled WGS sequence"/>
</dbReference>
<dbReference type="InterPro" id="IPR039635">
    <property type="entry name" value="ERMARD"/>
</dbReference>
<evidence type="ECO:0000259" key="1">
    <source>
        <dbReference type="Pfam" id="PF13910"/>
    </source>
</evidence>
<keyword evidence="3" id="KW-1185">Reference proteome</keyword>
<evidence type="ECO:0000313" key="2">
    <source>
        <dbReference type="EMBL" id="TMW59201.1"/>
    </source>
</evidence>
<dbReference type="AlphaFoldDB" id="A0A8K1CA57"/>
<dbReference type="PANTHER" id="PTHR31701">
    <property type="entry name" value="ENDOPLASMIC RETICULUM MEMBRANE-ASSOCIATED RNA DEGRADATION PROTEIN"/>
    <property type="match status" value="1"/>
</dbReference>
<protein>
    <recommendedName>
        <fullName evidence="1">DUF4209 domain-containing protein</fullName>
    </recommendedName>
</protein>
<feature type="domain" description="DUF4209" evidence="1">
    <location>
        <begin position="153"/>
        <end position="244"/>
    </location>
</feature>
<evidence type="ECO:0000313" key="3">
    <source>
        <dbReference type="Proteomes" id="UP000794436"/>
    </source>
</evidence>
<dbReference type="PANTHER" id="PTHR31701:SF2">
    <property type="entry name" value="ENDOPLASMIC RETICULUM MEMBRANE-ASSOCIATED RNA DEGRADATION PROTEIN"/>
    <property type="match status" value="1"/>
</dbReference>
<dbReference type="EMBL" id="SPLM01000110">
    <property type="protein sequence ID" value="TMW59201.1"/>
    <property type="molecule type" value="Genomic_DNA"/>
</dbReference>
<name>A0A8K1CA57_PYTOL</name>
<gene>
    <name evidence="2" type="ORF">Poli38472_007346</name>
</gene>
<dbReference type="Pfam" id="PF13910">
    <property type="entry name" value="DUF4209"/>
    <property type="match status" value="1"/>
</dbReference>
<dbReference type="OrthoDB" id="49386at2759"/>